<keyword evidence="4" id="KW-1185">Reference proteome</keyword>
<dbReference type="AlphaFoldDB" id="A0A1T4W8Y8"/>
<dbReference type="PANTHER" id="PTHR44169:SF6">
    <property type="entry name" value="NADPH-DEPENDENT 1-ACYLDIHYDROXYACETONE PHOSPHATE REDUCTASE"/>
    <property type="match status" value="1"/>
</dbReference>
<dbReference type="GO" id="GO:0016491">
    <property type="term" value="F:oxidoreductase activity"/>
    <property type="evidence" value="ECO:0007669"/>
    <property type="project" value="UniProtKB-KW"/>
</dbReference>
<dbReference type="RefSeq" id="WP_078921743.1">
    <property type="nucleotide sequence ID" value="NZ_FUYB01000004.1"/>
</dbReference>
<dbReference type="PANTHER" id="PTHR44169">
    <property type="entry name" value="NADPH-DEPENDENT 1-ACYLDIHYDROXYACETONE PHOSPHATE REDUCTASE"/>
    <property type="match status" value="1"/>
</dbReference>
<proteinExistence type="inferred from homology"/>
<dbReference type="InterPro" id="IPR036291">
    <property type="entry name" value="NAD(P)-bd_dom_sf"/>
</dbReference>
<dbReference type="Proteomes" id="UP000190460">
    <property type="component" value="Unassembled WGS sequence"/>
</dbReference>
<dbReference type="CDD" id="cd05374">
    <property type="entry name" value="17beta-HSD-like_SDR_c"/>
    <property type="match status" value="1"/>
</dbReference>
<reference evidence="4" key="1">
    <citation type="submission" date="2017-02" db="EMBL/GenBank/DDBJ databases">
        <authorList>
            <person name="Varghese N."/>
            <person name="Submissions S."/>
        </authorList>
    </citation>
    <scope>NUCLEOTIDE SEQUENCE [LARGE SCALE GENOMIC DNA]</scope>
    <source>
        <strain evidence="4">ATCC 49788</strain>
    </source>
</reference>
<dbReference type="PRINTS" id="PR00081">
    <property type="entry name" value="GDHRDH"/>
</dbReference>
<evidence type="ECO:0000256" key="1">
    <source>
        <dbReference type="ARBA" id="ARBA00006484"/>
    </source>
</evidence>
<gene>
    <name evidence="3" type="ORF">SAMN02745130_01272</name>
</gene>
<comment type="similarity">
    <text evidence="1">Belongs to the short-chain dehydrogenases/reductases (SDR) family.</text>
</comment>
<dbReference type="EMBL" id="FUYB01000004">
    <property type="protein sequence ID" value="SKA73736.1"/>
    <property type="molecule type" value="Genomic_DNA"/>
</dbReference>
<dbReference type="OrthoDB" id="9810734at2"/>
<dbReference type="SUPFAM" id="SSF51735">
    <property type="entry name" value="NAD(P)-binding Rossmann-fold domains"/>
    <property type="match status" value="1"/>
</dbReference>
<evidence type="ECO:0000313" key="4">
    <source>
        <dbReference type="Proteomes" id="UP000190460"/>
    </source>
</evidence>
<dbReference type="STRING" id="92487.SAMN02745130_01272"/>
<dbReference type="InterPro" id="IPR002347">
    <property type="entry name" value="SDR_fam"/>
</dbReference>
<sequence length="283" mass="31332">MRKVLVTGCSSGIGYCVAKGLRERGYQVFVTARKPADIQSLTAEGFKVIPLELADPQSVQDCAYELMLRTNNELYAIFHNAAYGQAGAVEDLSRAVLEQQFAANVFGWHQLTNLLLPLMRHQGYGRIIYNSSLLGFVALPFRGAYNASKHAIEGLADTLRLELQDTGIKICLIEPGPIESRFRANALKSLLDHVDIEKSVHRDKYKGAIKRLEKQGPAAPFTLPPEAVLTKVLQALEAKRPKARYRVTFPSSLFAVCKRVLPTSLLDRLLLAVSHQENQGSES</sequence>
<organism evidence="3 4">
    <name type="scientific">Thiothrix eikelboomii</name>
    <dbReference type="NCBI Taxonomy" id="92487"/>
    <lineage>
        <taxon>Bacteria</taxon>
        <taxon>Pseudomonadati</taxon>
        <taxon>Pseudomonadota</taxon>
        <taxon>Gammaproteobacteria</taxon>
        <taxon>Thiotrichales</taxon>
        <taxon>Thiotrichaceae</taxon>
        <taxon>Thiothrix</taxon>
    </lineage>
</organism>
<dbReference type="PROSITE" id="PS00061">
    <property type="entry name" value="ADH_SHORT"/>
    <property type="match status" value="1"/>
</dbReference>
<protein>
    <submittedName>
        <fullName evidence="3">Short-chain dehydrogenase</fullName>
    </submittedName>
</protein>
<evidence type="ECO:0000256" key="2">
    <source>
        <dbReference type="ARBA" id="ARBA00023002"/>
    </source>
</evidence>
<dbReference type="Pfam" id="PF00106">
    <property type="entry name" value="adh_short"/>
    <property type="match status" value="1"/>
</dbReference>
<accession>A0A1T4W8Y8</accession>
<dbReference type="Gene3D" id="3.40.50.720">
    <property type="entry name" value="NAD(P)-binding Rossmann-like Domain"/>
    <property type="match status" value="1"/>
</dbReference>
<name>A0A1T4W8Y8_9GAMM</name>
<evidence type="ECO:0000313" key="3">
    <source>
        <dbReference type="EMBL" id="SKA73736.1"/>
    </source>
</evidence>
<dbReference type="InterPro" id="IPR020904">
    <property type="entry name" value="Sc_DH/Rdtase_CS"/>
</dbReference>
<keyword evidence="2" id="KW-0560">Oxidoreductase</keyword>